<dbReference type="InterPro" id="IPR036390">
    <property type="entry name" value="WH_DNA-bd_sf"/>
</dbReference>
<sequence length="426" mass="48334">MNDIHSELEFQYRPRWIAPVVQSGVTDHPVVVLSGARQVGKSTFLQHETPFSHWRYISLDDLDVLRQARMDPSALWAGVEQVVLDEVQKAPAMLSAVKQAVDRRHRRVRFVLSGSANLLLMRQVSESLAGRALYLSLLPMALGEMRGGPASNLLLNLLKGKMPGERRTERLPEELPTLMLRGCMPPLLTLSQPQTWIRWWEGYVTTYLERDLRQVSQIEALPDFRRLMQALALRSGQVLNQTEVARDIGMSQPTVHRYINLLETTGLLERLPAFARNRTKRIMKSPKIYWVDPGLAAYLSGHHEAEALYASREAGAIFETLILLHLRALMQLLVPRPHLYYWRTVTGKEIDFVIEQGRKLVAVEVKLGAVPRYTDAAGLRLFLDEYPETVAGVLIHSGDDVHYLDEKIIAVPWHLLAGGRTQEIPT</sequence>
<dbReference type="STRING" id="671143.DAMO_2519"/>
<protein>
    <submittedName>
        <fullName evidence="3">ATPase</fullName>
    </submittedName>
</protein>
<dbReference type="KEGG" id="mox:DAMO_2519"/>
<dbReference type="Gene3D" id="1.10.10.10">
    <property type="entry name" value="Winged helix-like DNA-binding domain superfamily/Winged helix DNA-binding domain"/>
    <property type="match status" value="1"/>
</dbReference>
<accession>D5MJK7</accession>
<feature type="domain" description="AAA" evidence="1">
    <location>
        <begin position="28"/>
        <end position="145"/>
    </location>
</feature>
<dbReference type="PANTHER" id="PTHR43566">
    <property type="entry name" value="CONSERVED PROTEIN"/>
    <property type="match status" value="1"/>
</dbReference>
<evidence type="ECO:0000259" key="2">
    <source>
        <dbReference type="Pfam" id="PF13635"/>
    </source>
</evidence>
<name>D5MJK7_METO1</name>
<evidence type="ECO:0000259" key="1">
    <source>
        <dbReference type="Pfam" id="PF13173"/>
    </source>
</evidence>
<dbReference type="GO" id="GO:0006355">
    <property type="term" value="P:regulation of DNA-templated transcription"/>
    <property type="evidence" value="ECO:0007669"/>
    <property type="project" value="InterPro"/>
</dbReference>
<dbReference type="InterPro" id="IPR027417">
    <property type="entry name" value="P-loop_NTPase"/>
</dbReference>
<dbReference type="PATRIC" id="fig|671143.5.peg.2212"/>
<dbReference type="InterPro" id="IPR036388">
    <property type="entry name" value="WH-like_DNA-bd_sf"/>
</dbReference>
<organism evidence="3 4">
    <name type="scientific">Methylomirabilis oxygeniifera</name>
    <dbReference type="NCBI Taxonomy" id="671143"/>
    <lineage>
        <taxon>Bacteria</taxon>
        <taxon>Candidatus Methylomirabilota</taxon>
        <taxon>Candidatus Methylomirabilia</taxon>
        <taxon>Candidatus Methylomirabilales</taxon>
        <taxon>Candidatus Methylomirabilaceae</taxon>
        <taxon>Candidatus Methylomirabilis</taxon>
    </lineage>
</organism>
<dbReference type="Pfam" id="PF13173">
    <property type="entry name" value="AAA_14"/>
    <property type="match status" value="1"/>
</dbReference>
<dbReference type="SUPFAM" id="SSF52540">
    <property type="entry name" value="P-loop containing nucleoside triphosphate hydrolases"/>
    <property type="match status" value="1"/>
</dbReference>
<dbReference type="HOGENOM" id="CLU_041527_3_1_0"/>
<dbReference type="GO" id="GO:0003677">
    <property type="term" value="F:DNA binding"/>
    <property type="evidence" value="ECO:0007669"/>
    <property type="project" value="InterPro"/>
</dbReference>
<dbReference type="AlphaFoldDB" id="D5MJK7"/>
<proteinExistence type="predicted"/>
<dbReference type="InterPro" id="IPR041682">
    <property type="entry name" value="AAA_14"/>
</dbReference>
<feature type="domain" description="DUF4143" evidence="2">
    <location>
        <begin position="209"/>
        <end position="367"/>
    </location>
</feature>
<dbReference type="InterPro" id="IPR025420">
    <property type="entry name" value="DUF4143"/>
</dbReference>
<dbReference type="Proteomes" id="UP000006898">
    <property type="component" value="Chromosome"/>
</dbReference>
<dbReference type="EMBL" id="FP565575">
    <property type="protein sequence ID" value="CBE69592.1"/>
    <property type="molecule type" value="Genomic_DNA"/>
</dbReference>
<dbReference type="PANTHER" id="PTHR43566:SF2">
    <property type="entry name" value="DUF4143 DOMAIN-CONTAINING PROTEIN"/>
    <property type="match status" value="1"/>
</dbReference>
<gene>
    <name evidence="3" type="ORF">DAMO_2519</name>
</gene>
<evidence type="ECO:0000313" key="3">
    <source>
        <dbReference type="EMBL" id="CBE69592.1"/>
    </source>
</evidence>
<evidence type="ECO:0000313" key="4">
    <source>
        <dbReference type="Proteomes" id="UP000006898"/>
    </source>
</evidence>
<dbReference type="SUPFAM" id="SSF46785">
    <property type="entry name" value="Winged helix' DNA-binding domain"/>
    <property type="match status" value="1"/>
</dbReference>
<dbReference type="eggNOG" id="COG1373">
    <property type="taxonomic scope" value="Bacteria"/>
</dbReference>
<reference evidence="3 4" key="1">
    <citation type="journal article" date="2010" name="Nature">
        <title>Nitrite-driven anaerobic methane oxidation by oxygenic bacteria.</title>
        <authorList>
            <person name="Ettwig K.F."/>
            <person name="Butler M.K."/>
            <person name="Le Paslier D."/>
            <person name="Pelletier E."/>
            <person name="Mangenot S."/>
            <person name="Kuypers M.M.M."/>
            <person name="Schreiber F."/>
            <person name="Dutilh B.E."/>
            <person name="Zedelius J."/>
            <person name="de Beer D."/>
            <person name="Gloerich J."/>
            <person name="Wessels H.J.C.T."/>
            <person name="van Allen T."/>
            <person name="Luesken F."/>
            <person name="Wu M."/>
            <person name="van de Pas-Schoonen K.T."/>
            <person name="Op den Camp H.J.M."/>
            <person name="Janssen-Megens E.M."/>
            <person name="Francoijs K-J."/>
            <person name="Stunnenberg H."/>
            <person name="Weissenbach J."/>
            <person name="Jetten M.S.M."/>
            <person name="Strous M."/>
        </authorList>
    </citation>
    <scope>NUCLEOTIDE SEQUENCE [LARGE SCALE GENOMIC DNA]</scope>
</reference>
<dbReference type="Pfam" id="PF13635">
    <property type="entry name" value="DUF4143"/>
    <property type="match status" value="1"/>
</dbReference>